<protein>
    <submittedName>
        <fullName evidence="1">Uncharacterized protein</fullName>
    </submittedName>
</protein>
<reference evidence="2" key="1">
    <citation type="journal article" date="2016" name="Nature">
        <title>Genome evolution in the allotetraploid frog Xenopus laevis.</title>
        <authorList>
            <person name="Session A.M."/>
            <person name="Uno Y."/>
            <person name="Kwon T."/>
            <person name="Chapman J.A."/>
            <person name="Toyoda A."/>
            <person name="Takahashi S."/>
            <person name="Fukui A."/>
            <person name="Hikosaka A."/>
            <person name="Suzuki A."/>
            <person name="Kondo M."/>
            <person name="van Heeringen S.J."/>
            <person name="Quigley I."/>
            <person name="Heinz S."/>
            <person name="Ogino H."/>
            <person name="Ochi H."/>
            <person name="Hellsten U."/>
            <person name="Lyons J.B."/>
            <person name="Simakov O."/>
            <person name="Putnam N."/>
            <person name="Stites J."/>
            <person name="Kuroki Y."/>
            <person name="Tanaka T."/>
            <person name="Michiue T."/>
            <person name="Watanabe M."/>
            <person name="Bogdanovic O."/>
            <person name="Lister R."/>
            <person name="Georgiou G."/>
            <person name="Paranjpe S.S."/>
            <person name="van Kruijsbergen I."/>
            <person name="Shu S."/>
            <person name="Carlson J."/>
            <person name="Kinoshita T."/>
            <person name="Ohta Y."/>
            <person name="Mawaribuchi S."/>
            <person name="Jenkins J."/>
            <person name="Grimwood J."/>
            <person name="Schmutz J."/>
            <person name="Mitros T."/>
            <person name="Mozaffari S.V."/>
            <person name="Suzuki Y."/>
            <person name="Haramoto Y."/>
            <person name="Yamamoto T.S."/>
            <person name="Takagi C."/>
            <person name="Heald R."/>
            <person name="Miller K."/>
            <person name="Haudenschild C."/>
            <person name="Kitzman J."/>
            <person name="Nakayama T."/>
            <person name="Izutsu Y."/>
            <person name="Robert J."/>
            <person name="Fortriede J."/>
            <person name="Burns K."/>
            <person name="Lotay V."/>
            <person name="Karimi K."/>
            <person name="Yasuoka Y."/>
            <person name="Dichmann D.S."/>
            <person name="Flajnik M.F."/>
            <person name="Houston D.W."/>
            <person name="Shendure J."/>
            <person name="DuPasquier L."/>
            <person name="Vize P.D."/>
            <person name="Zorn A.M."/>
            <person name="Ito M."/>
            <person name="Marcotte E.M."/>
            <person name="Wallingford J.B."/>
            <person name="Ito Y."/>
            <person name="Asashima M."/>
            <person name="Ueno N."/>
            <person name="Matsuda Y."/>
            <person name="Veenstra G.J."/>
            <person name="Fujiyama A."/>
            <person name="Harland R.M."/>
            <person name="Taira M."/>
            <person name="Rokhsar D.S."/>
        </authorList>
    </citation>
    <scope>NUCLEOTIDE SEQUENCE [LARGE SCALE GENOMIC DNA]</scope>
    <source>
        <strain evidence="2">J</strain>
    </source>
</reference>
<dbReference type="Proteomes" id="UP000694892">
    <property type="component" value="Chromosome 5S"/>
</dbReference>
<dbReference type="EMBL" id="CM004475">
    <property type="protein sequence ID" value="OCT78201.1"/>
    <property type="molecule type" value="Genomic_DNA"/>
</dbReference>
<proteinExistence type="predicted"/>
<sequence>MDLWGLTSKGIGVHELFYYCKGVVPVVFTNKSEILKCFPLLTVLNCNTPFTIQSAEHAPGTKSVMDLGMEASSHPMLYKASGLQDPDQKFKTTQRKPISWFSPYIYSLVPLTMYR</sequence>
<accession>A0A974CT59</accession>
<name>A0A974CT59_XENLA</name>
<dbReference type="AlphaFoldDB" id="A0A974CT59"/>
<evidence type="ECO:0000313" key="1">
    <source>
        <dbReference type="EMBL" id="OCT78201.1"/>
    </source>
</evidence>
<evidence type="ECO:0000313" key="2">
    <source>
        <dbReference type="Proteomes" id="UP000694892"/>
    </source>
</evidence>
<organism evidence="1 2">
    <name type="scientific">Xenopus laevis</name>
    <name type="common">African clawed frog</name>
    <dbReference type="NCBI Taxonomy" id="8355"/>
    <lineage>
        <taxon>Eukaryota</taxon>
        <taxon>Metazoa</taxon>
        <taxon>Chordata</taxon>
        <taxon>Craniata</taxon>
        <taxon>Vertebrata</taxon>
        <taxon>Euteleostomi</taxon>
        <taxon>Amphibia</taxon>
        <taxon>Batrachia</taxon>
        <taxon>Anura</taxon>
        <taxon>Pipoidea</taxon>
        <taxon>Pipidae</taxon>
        <taxon>Xenopodinae</taxon>
        <taxon>Xenopus</taxon>
        <taxon>Xenopus</taxon>
    </lineage>
</organism>
<gene>
    <name evidence="1" type="ORF">XELAEV_18029308mg</name>
</gene>